<accession>A0A382SFB3</accession>
<reference evidence="1" key="1">
    <citation type="submission" date="2018-05" db="EMBL/GenBank/DDBJ databases">
        <authorList>
            <person name="Lanie J.A."/>
            <person name="Ng W.-L."/>
            <person name="Kazmierczak K.M."/>
            <person name="Andrzejewski T.M."/>
            <person name="Davidsen T.M."/>
            <person name="Wayne K.J."/>
            <person name="Tettelin H."/>
            <person name="Glass J.I."/>
            <person name="Rusch D."/>
            <person name="Podicherti R."/>
            <person name="Tsui H.-C.T."/>
            <person name="Winkler M.E."/>
        </authorList>
    </citation>
    <scope>NUCLEOTIDE SEQUENCE</scope>
</reference>
<proteinExistence type="predicted"/>
<name>A0A382SFB3_9ZZZZ</name>
<sequence>LTALGPVISQVQPEGPTVSASGLIVGFLPSPLRQTAWSRVGLGRVVGPHCTQRPRPSDQ</sequence>
<dbReference type="EMBL" id="UINC01128658">
    <property type="protein sequence ID" value="SVD08559.1"/>
    <property type="molecule type" value="Genomic_DNA"/>
</dbReference>
<organism evidence="1">
    <name type="scientific">marine metagenome</name>
    <dbReference type="NCBI Taxonomy" id="408172"/>
    <lineage>
        <taxon>unclassified sequences</taxon>
        <taxon>metagenomes</taxon>
        <taxon>ecological metagenomes</taxon>
    </lineage>
</organism>
<dbReference type="AlphaFoldDB" id="A0A382SFB3"/>
<feature type="non-terminal residue" evidence="1">
    <location>
        <position position="1"/>
    </location>
</feature>
<gene>
    <name evidence="1" type="ORF">METZ01_LOCUS361413</name>
</gene>
<protein>
    <submittedName>
        <fullName evidence="1">Uncharacterized protein</fullName>
    </submittedName>
</protein>
<evidence type="ECO:0000313" key="1">
    <source>
        <dbReference type="EMBL" id="SVD08559.1"/>
    </source>
</evidence>